<dbReference type="Proteomes" id="UP001603978">
    <property type="component" value="Unassembled WGS sequence"/>
</dbReference>
<comment type="caution">
    <text evidence="2">The sequence shown here is derived from an EMBL/GenBank/DDBJ whole genome shotgun (WGS) entry which is preliminary data.</text>
</comment>
<dbReference type="EC" id="2.3.-.-" evidence="2"/>
<feature type="domain" description="N-acetyltransferase" evidence="1">
    <location>
        <begin position="1"/>
        <end position="129"/>
    </location>
</feature>
<dbReference type="SUPFAM" id="SSF55729">
    <property type="entry name" value="Acyl-CoA N-acyltransferases (Nat)"/>
    <property type="match status" value="1"/>
</dbReference>
<dbReference type="RefSeq" id="WP_393177531.1">
    <property type="nucleotide sequence ID" value="NZ_JBICRM010000068.1"/>
</dbReference>
<gene>
    <name evidence="2" type="ORF">ACFLIM_48830</name>
</gene>
<keyword evidence="3" id="KW-1185">Reference proteome</keyword>
<dbReference type="Pfam" id="PF13302">
    <property type="entry name" value="Acetyltransf_3"/>
    <property type="match status" value="1"/>
</dbReference>
<dbReference type="GO" id="GO:0016746">
    <property type="term" value="F:acyltransferase activity"/>
    <property type="evidence" value="ECO:0007669"/>
    <property type="project" value="UniProtKB-KW"/>
</dbReference>
<organism evidence="2 3">
    <name type="scientific">Nonomuraea marmarensis</name>
    <dbReference type="NCBI Taxonomy" id="3351344"/>
    <lineage>
        <taxon>Bacteria</taxon>
        <taxon>Bacillati</taxon>
        <taxon>Actinomycetota</taxon>
        <taxon>Actinomycetes</taxon>
        <taxon>Streptosporangiales</taxon>
        <taxon>Streptosporangiaceae</taxon>
        <taxon>Nonomuraea</taxon>
    </lineage>
</organism>
<evidence type="ECO:0000259" key="1">
    <source>
        <dbReference type="PROSITE" id="PS51186"/>
    </source>
</evidence>
<dbReference type="PANTHER" id="PTHR43792:SF16">
    <property type="entry name" value="N-ACETYLTRANSFERASE DOMAIN-CONTAINING PROTEIN"/>
    <property type="match status" value="1"/>
</dbReference>
<dbReference type="PROSITE" id="PS51186">
    <property type="entry name" value="GNAT"/>
    <property type="match status" value="1"/>
</dbReference>
<name>A0ABW7AVL0_9ACTN</name>
<dbReference type="EMBL" id="JBICRM010000068">
    <property type="protein sequence ID" value="MFG1711089.1"/>
    <property type="molecule type" value="Genomic_DNA"/>
</dbReference>
<keyword evidence="2" id="KW-0012">Acyltransferase</keyword>
<dbReference type="PANTHER" id="PTHR43792">
    <property type="entry name" value="GNAT FAMILY, PUTATIVE (AFU_ORTHOLOGUE AFUA_3G00765)-RELATED-RELATED"/>
    <property type="match status" value="1"/>
</dbReference>
<sequence>MQQWSINGPLRAFAIHVDTQTDLVGTIDLRFEAEDLAEGQVRIAYGLYPKWRGRGLATRAVHLVCLYAAAQGATQAVINVEPENAASVAVAQRSSFRYVTQFRDSGGTKLSRHHCGWALHARPHRHELQGERRLWPVSRPQPCRVGVDGRHWLSQTIGHSPVPVRARVALGTKCPQLTKRDHGA</sequence>
<reference evidence="2 3" key="1">
    <citation type="submission" date="2024-10" db="EMBL/GenBank/DDBJ databases">
        <authorList>
            <person name="Topkara A.R."/>
            <person name="Saygin H."/>
        </authorList>
    </citation>
    <scope>NUCLEOTIDE SEQUENCE [LARGE SCALE GENOMIC DNA]</scope>
    <source>
        <strain evidence="2 3">M3C6</strain>
    </source>
</reference>
<evidence type="ECO:0000313" key="2">
    <source>
        <dbReference type="EMBL" id="MFG1711089.1"/>
    </source>
</evidence>
<dbReference type="Gene3D" id="3.40.630.30">
    <property type="match status" value="1"/>
</dbReference>
<protein>
    <submittedName>
        <fullName evidence="2">GNAT family N-acetyltransferase</fullName>
        <ecNumber evidence="2">2.3.-.-</ecNumber>
    </submittedName>
</protein>
<proteinExistence type="predicted"/>
<dbReference type="InterPro" id="IPR016181">
    <property type="entry name" value="Acyl_CoA_acyltransferase"/>
</dbReference>
<accession>A0ABW7AVL0</accession>
<evidence type="ECO:0000313" key="3">
    <source>
        <dbReference type="Proteomes" id="UP001603978"/>
    </source>
</evidence>
<dbReference type="InterPro" id="IPR000182">
    <property type="entry name" value="GNAT_dom"/>
</dbReference>
<dbReference type="InterPro" id="IPR051531">
    <property type="entry name" value="N-acetyltransferase"/>
</dbReference>
<keyword evidence="2" id="KW-0808">Transferase</keyword>